<dbReference type="InterPro" id="IPR008638">
    <property type="entry name" value="FhaB/CdiA-like_TPS"/>
</dbReference>
<protein>
    <submittedName>
        <fullName evidence="3">Filamentous hemagglutinin N-terminal domain-containing protein</fullName>
    </submittedName>
</protein>
<gene>
    <name evidence="3" type="ORF">F6J89_28280</name>
</gene>
<sequence>MKSRIRGIFLLLAIVLPAIASWRVQAQITSESGVNGTGTNVNLEGDQFNITGGSLGGENLFHSFEQFGLEEGQIANFILNNPDIENILGRIVGGDSSLINGILRITGGNANLFLMNPAGIVFGPNVRLDLPGSFTATTATGIGFGEDNWFNAFGANDYENLVGTPNTFIFEQTEPRAIINRGNLEVKEGQNLTLIGGSVLNEGDIIVPGGNLTISAVPGENLVRISQPGSLLSLEIEPLKTAEGENQAIQLEDLPILLTGSIDSSEGRISSSSKTGNGGEINLNATNQITTGSIDSSSINGDGGEINLNATNQITTGSIDSSSINGDGGSVRLKAGGDIEVDYINAEGGINSRGGEVDIETKGFFRATDTFTASNGLEASISNIGGSGGGDITIKHGGDRETPFIVGDATENGTAGSIITNGDFELVPVQSLPLITEEGNIKVISIETILP</sequence>
<dbReference type="EMBL" id="JAAHFQ010000810">
    <property type="protein sequence ID" value="NER31409.1"/>
    <property type="molecule type" value="Genomic_DNA"/>
</dbReference>
<dbReference type="SUPFAM" id="SSF51126">
    <property type="entry name" value="Pectin lyase-like"/>
    <property type="match status" value="1"/>
</dbReference>
<dbReference type="InterPro" id="IPR011050">
    <property type="entry name" value="Pectin_lyase_fold/virulence"/>
</dbReference>
<proteinExistence type="predicted"/>
<evidence type="ECO:0000256" key="1">
    <source>
        <dbReference type="SAM" id="SignalP"/>
    </source>
</evidence>
<dbReference type="Pfam" id="PF05860">
    <property type="entry name" value="TPS"/>
    <property type="match status" value="1"/>
</dbReference>
<evidence type="ECO:0000313" key="3">
    <source>
        <dbReference type="EMBL" id="NER31409.1"/>
    </source>
</evidence>
<evidence type="ECO:0000259" key="2">
    <source>
        <dbReference type="SMART" id="SM00912"/>
    </source>
</evidence>
<accession>A0A6B3NE68</accession>
<dbReference type="AlphaFoldDB" id="A0A6B3NE68"/>
<organism evidence="3">
    <name type="scientific">Symploca sp. SIO1C4</name>
    <dbReference type="NCBI Taxonomy" id="2607765"/>
    <lineage>
        <taxon>Bacteria</taxon>
        <taxon>Bacillati</taxon>
        <taxon>Cyanobacteriota</taxon>
        <taxon>Cyanophyceae</taxon>
        <taxon>Coleofasciculales</taxon>
        <taxon>Coleofasciculaceae</taxon>
        <taxon>Symploca</taxon>
    </lineage>
</organism>
<dbReference type="InterPro" id="IPR012334">
    <property type="entry name" value="Pectin_lyas_fold"/>
</dbReference>
<comment type="caution">
    <text evidence="3">The sequence shown here is derived from an EMBL/GenBank/DDBJ whole genome shotgun (WGS) entry which is preliminary data.</text>
</comment>
<keyword evidence="1" id="KW-0732">Signal</keyword>
<feature type="domain" description="Filamentous haemagglutinin FhaB/tRNA nuclease CdiA-like TPS" evidence="2">
    <location>
        <begin position="32"/>
        <end position="145"/>
    </location>
</feature>
<dbReference type="SMART" id="SM00912">
    <property type="entry name" value="Haemagg_act"/>
    <property type="match status" value="1"/>
</dbReference>
<feature type="chain" id="PRO_5025511571" evidence="1">
    <location>
        <begin position="27"/>
        <end position="451"/>
    </location>
</feature>
<name>A0A6B3NE68_9CYAN</name>
<reference evidence="3" key="1">
    <citation type="submission" date="2019-11" db="EMBL/GenBank/DDBJ databases">
        <title>Genomic insights into an expanded diversity of filamentous marine cyanobacteria reveals the extraordinary biosynthetic potential of Moorea and Okeania.</title>
        <authorList>
            <person name="Ferreira Leao T."/>
            <person name="Wang M."/>
            <person name="Moss N."/>
            <person name="Da Silva R."/>
            <person name="Sanders J."/>
            <person name="Nurk S."/>
            <person name="Gurevich A."/>
            <person name="Humphrey G."/>
            <person name="Reher R."/>
            <person name="Zhu Q."/>
            <person name="Belda-Ferre P."/>
            <person name="Glukhov E."/>
            <person name="Rex R."/>
            <person name="Dorrestein P.C."/>
            <person name="Knight R."/>
            <person name="Pevzner P."/>
            <person name="Gerwick W.H."/>
            <person name="Gerwick L."/>
        </authorList>
    </citation>
    <scope>NUCLEOTIDE SEQUENCE</scope>
    <source>
        <strain evidence="3">SIO1C4</strain>
    </source>
</reference>
<feature type="non-terminal residue" evidence="3">
    <location>
        <position position="451"/>
    </location>
</feature>
<dbReference type="NCBIfam" id="TIGR01901">
    <property type="entry name" value="adhes_NPXG"/>
    <property type="match status" value="1"/>
</dbReference>
<dbReference type="Gene3D" id="2.160.20.10">
    <property type="entry name" value="Single-stranded right-handed beta-helix, Pectin lyase-like"/>
    <property type="match status" value="1"/>
</dbReference>
<feature type="signal peptide" evidence="1">
    <location>
        <begin position="1"/>
        <end position="26"/>
    </location>
</feature>